<dbReference type="PATRIC" id="fig|1473.5.peg.1861"/>
<dbReference type="SUPFAM" id="SSF63520">
    <property type="entry name" value="PTS-regulatory domain, PRD"/>
    <property type="match status" value="1"/>
</dbReference>
<dbReference type="Pfam" id="PF00874">
    <property type="entry name" value="PRD"/>
    <property type="match status" value="1"/>
</dbReference>
<evidence type="ECO:0000313" key="12">
    <source>
        <dbReference type="Proteomes" id="UP000036780"/>
    </source>
</evidence>
<dbReference type="PANTHER" id="PTHR36203">
    <property type="entry name" value="ASCORBATE-SPECIFIC PTS SYSTEM EIIA COMPONENT"/>
    <property type="match status" value="1"/>
</dbReference>
<dbReference type="InterPro" id="IPR011608">
    <property type="entry name" value="PRD"/>
</dbReference>
<dbReference type="OrthoDB" id="369398at2"/>
<evidence type="ECO:0000256" key="9">
    <source>
        <dbReference type="ARBA" id="ARBA00041175"/>
    </source>
</evidence>
<sequence>MFDQRSFKLFEEIMTHDQITVSQVMRKLDLSERQFYYDLEKVNDTLKSMKMQPIELHDQHFIVDAKVKSLLQAGAPLDISIQQIVLSEEERIYLIYLYTFIRREPVSNYHYQQMLQVSKNTALTDVKKVKDLCKDKGVIFQYTRKDGYHLTGAEMAKRRLASFCLNYLLAKSLGKEMIVLVLKSWKQENYYVDTQVTVNEFLQSHNIHLVKDRKTEVIFHLTLIRIRNTKRVPLFSEGEKKLLRSQRIFGQTQQLAEQLFPDAEAEENYYVTLQLLIALREAKLEENPYLAKLTVQIIEAFEKNTLLPIENKTYLQQSLYNHLVPAFFRIMFEIPLVNPLTSEIKQKYIDLFQFVKRSLAPLSTWTKKAISDEEIGFFTLHFGGYLERNRHKNTTEIHALIVCSNGISSSIMLRAQLKEMFPSIHFSRVHTVEQVCLIPLSSYDLIFSTVEVESPKPVFAVKPLLSKIEKNYLIESVMKQFPNLNNYDFSMDQIMEVISKYTEIKDEKKLFSELVDVIHLSHTDTGGYKPMLSELLTQDMIQFTEEPLDWRTAVAKAAQPLLKAHKIKPEYIEAMNKKIEEVGTYIHIGNGIAIPHARPEEGVVNLGMSFLRTKTPVKLLGKDEHKIDIFICLAAIDNEAHLKALSHLTKLLSDSSTLQALKSAQTPQEVIEIIK</sequence>
<dbReference type="AlphaFoldDB" id="A0A0L0QNS7"/>
<dbReference type="GO" id="GO:0016301">
    <property type="term" value="F:kinase activity"/>
    <property type="evidence" value="ECO:0007669"/>
    <property type="project" value="UniProtKB-KW"/>
</dbReference>
<evidence type="ECO:0000256" key="10">
    <source>
        <dbReference type="ARBA" id="ARBA00042072"/>
    </source>
</evidence>
<dbReference type="CDD" id="cd00211">
    <property type="entry name" value="PTS_IIA_fru"/>
    <property type="match status" value="1"/>
</dbReference>
<dbReference type="GO" id="GO:0006355">
    <property type="term" value="P:regulation of DNA-templated transcription"/>
    <property type="evidence" value="ECO:0007669"/>
    <property type="project" value="InterPro"/>
</dbReference>
<reference evidence="12" key="1">
    <citation type="submission" date="2015-07" db="EMBL/GenBank/DDBJ databases">
        <title>Fjat-10053 dsm26.</title>
        <authorList>
            <person name="Liu B."/>
            <person name="Wang J."/>
            <person name="Zhu Y."/>
            <person name="Liu G."/>
            <person name="Chen Q."/>
            <person name="Chen Z."/>
            <person name="Lan J."/>
            <person name="Che J."/>
            <person name="Ge C."/>
            <person name="Shi H."/>
            <person name="Pan Z."/>
            <person name="Liu X."/>
        </authorList>
    </citation>
    <scope>NUCLEOTIDE SEQUENCE [LARGE SCALE GENOMIC DNA]</scope>
    <source>
        <strain evidence="12">DSM 26</strain>
    </source>
</reference>
<dbReference type="SUPFAM" id="SSF52794">
    <property type="entry name" value="PTS system IIB component-like"/>
    <property type="match status" value="1"/>
</dbReference>
<dbReference type="RefSeq" id="WP_050352460.1">
    <property type="nucleotide sequence ID" value="NZ_CP073011.1"/>
</dbReference>
<evidence type="ECO:0000256" key="2">
    <source>
        <dbReference type="ARBA" id="ARBA00022448"/>
    </source>
</evidence>
<dbReference type="PROSITE" id="PS51099">
    <property type="entry name" value="PTS_EIIB_TYPE_2"/>
    <property type="match status" value="1"/>
</dbReference>
<keyword evidence="2" id="KW-0813">Transport</keyword>
<dbReference type="InterPro" id="IPR016152">
    <property type="entry name" value="PTrfase/Anion_transptr"/>
</dbReference>
<dbReference type="PANTHER" id="PTHR36203:SF1">
    <property type="entry name" value="ASCORBATE-SPECIFIC PTS SYSTEM EIIA COMPONENT"/>
    <property type="match status" value="1"/>
</dbReference>
<gene>
    <name evidence="11" type="ORF">AFK71_15900</name>
</gene>
<keyword evidence="3" id="KW-0963">Cytoplasm</keyword>
<dbReference type="InterPro" id="IPR051351">
    <property type="entry name" value="Ascorbate-PTS_EIIA_comp"/>
</dbReference>
<dbReference type="Gene3D" id="1.10.1790.10">
    <property type="entry name" value="PRD domain"/>
    <property type="match status" value="1"/>
</dbReference>
<comment type="function">
    <text evidence="8">The phosphoenolpyruvate-dependent sugar phosphotransferase system (sugar PTS), a major carbohydrate active transport system, catalyzes the phosphorylation of incoming sugar substrates concomitantly with their translocation across the cell membrane. The enzyme II UlaABC PTS system is involved in ascorbate transport.</text>
</comment>
<dbReference type="Gene3D" id="3.40.930.10">
    <property type="entry name" value="Mannitol-specific EII, Chain A"/>
    <property type="match status" value="1"/>
</dbReference>
<evidence type="ECO:0000256" key="4">
    <source>
        <dbReference type="ARBA" id="ARBA00022553"/>
    </source>
</evidence>
<evidence type="ECO:0000256" key="8">
    <source>
        <dbReference type="ARBA" id="ARBA00037387"/>
    </source>
</evidence>
<dbReference type="SUPFAM" id="SSF55804">
    <property type="entry name" value="Phoshotransferase/anion transport protein"/>
    <property type="match status" value="1"/>
</dbReference>
<keyword evidence="5" id="KW-0808">Transferase</keyword>
<name>A0A0L0QNS7_VIRPA</name>
<keyword evidence="6" id="KW-0598">Phosphotransferase system</keyword>
<dbReference type="Proteomes" id="UP000036780">
    <property type="component" value="Unassembled WGS sequence"/>
</dbReference>
<proteinExistence type="predicted"/>
<dbReference type="GO" id="GO:0009401">
    <property type="term" value="P:phosphoenolpyruvate-dependent sugar phosphotransferase system"/>
    <property type="evidence" value="ECO:0007669"/>
    <property type="project" value="UniProtKB-KW"/>
</dbReference>
<dbReference type="GeneID" id="66871006"/>
<dbReference type="Pfam" id="PF00359">
    <property type="entry name" value="PTS_EIIA_2"/>
    <property type="match status" value="1"/>
</dbReference>
<keyword evidence="12" id="KW-1185">Reference proteome</keyword>
<dbReference type="GO" id="GO:0008982">
    <property type="term" value="F:protein-N(PI)-phosphohistidine-sugar phosphotransferase activity"/>
    <property type="evidence" value="ECO:0007669"/>
    <property type="project" value="InterPro"/>
</dbReference>
<dbReference type="InterPro" id="IPR013011">
    <property type="entry name" value="PTS_EIIB_2"/>
</dbReference>
<dbReference type="Gene3D" id="3.40.50.2300">
    <property type="match status" value="1"/>
</dbReference>
<evidence type="ECO:0000256" key="7">
    <source>
        <dbReference type="ARBA" id="ARBA00022777"/>
    </source>
</evidence>
<evidence type="ECO:0000256" key="3">
    <source>
        <dbReference type="ARBA" id="ARBA00022490"/>
    </source>
</evidence>
<dbReference type="CDD" id="cd05568">
    <property type="entry name" value="PTS_IIB_bgl_like"/>
    <property type="match status" value="1"/>
</dbReference>
<organism evidence="11 12">
    <name type="scientific">Virgibacillus pantothenticus</name>
    <dbReference type="NCBI Taxonomy" id="1473"/>
    <lineage>
        <taxon>Bacteria</taxon>
        <taxon>Bacillati</taxon>
        <taxon>Bacillota</taxon>
        <taxon>Bacilli</taxon>
        <taxon>Bacillales</taxon>
        <taxon>Bacillaceae</taxon>
        <taxon>Virgibacillus</taxon>
    </lineage>
</organism>
<evidence type="ECO:0000256" key="1">
    <source>
        <dbReference type="ARBA" id="ARBA00004496"/>
    </source>
</evidence>
<keyword evidence="4" id="KW-0597">Phosphoprotein</keyword>
<keyword evidence="7" id="KW-0418">Kinase</keyword>
<dbReference type="InterPro" id="IPR036095">
    <property type="entry name" value="PTS_EIIB-like_sf"/>
</dbReference>
<dbReference type="PROSITE" id="PS51372">
    <property type="entry name" value="PRD_2"/>
    <property type="match status" value="1"/>
</dbReference>
<dbReference type="EMBL" id="LGTO01000007">
    <property type="protein sequence ID" value="KNE19898.1"/>
    <property type="molecule type" value="Genomic_DNA"/>
</dbReference>
<dbReference type="GO" id="GO:0005737">
    <property type="term" value="C:cytoplasm"/>
    <property type="evidence" value="ECO:0007669"/>
    <property type="project" value="UniProtKB-SubCell"/>
</dbReference>
<dbReference type="PROSITE" id="PS51094">
    <property type="entry name" value="PTS_EIIA_TYPE_2"/>
    <property type="match status" value="1"/>
</dbReference>
<evidence type="ECO:0000256" key="5">
    <source>
        <dbReference type="ARBA" id="ARBA00022679"/>
    </source>
</evidence>
<dbReference type="InterPro" id="IPR036634">
    <property type="entry name" value="PRD_sf"/>
</dbReference>
<dbReference type="PROSITE" id="PS00372">
    <property type="entry name" value="PTS_EIIA_TYPE_2_HIS"/>
    <property type="match status" value="1"/>
</dbReference>
<evidence type="ECO:0000256" key="6">
    <source>
        <dbReference type="ARBA" id="ARBA00022683"/>
    </source>
</evidence>
<comment type="subcellular location">
    <subcellularLocation>
        <location evidence="1">Cytoplasm</location>
    </subcellularLocation>
</comment>
<protein>
    <recommendedName>
        <fullName evidence="9">Ascorbate-specific PTS system EIIA component</fullName>
    </recommendedName>
    <alternativeName>
        <fullName evidence="10">Ascorbate-specific phosphotransferase enzyme IIA component</fullName>
    </alternativeName>
</protein>
<evidence type="ECO:0000313" key="11">
    <source>
        <dbReference type="EMBL" id="KNE19898.1"/>
    </source>
</evidence>
<accession>A0A0L0QNS7</accession>
<dbReference type="InterPro" id="IPR002178">
    <property type="entry name" value="PTS_EIIA_type-2_dom"/>
</dbReference>
<comment type="caution">
    <text evidence="11">The sequence shown here is derived from an EMBL/GenBank/DDBJ whole genome shotgun (WGS) entry which is preliminary data.</text>
</comment>